<keyword evidence="5" id="KW-0029">Amino-acid transport</keyword>
<dbReference type="InterPro" id="IPR052157">
    <property type="entry name" value="BCAA_transport_permease"/>
</dbReference>
<evidence type="ECO:0000256" key="5">
    <source>
        <dbReference type="ARBA" id="ARBA00022970"/>
    </source>
</evidence>
<dbReference type="EMBL" id="QWEA01000264">
    <property type="protein sequence ID" value="RIJ37914.1"/>
    <property type="molecule type" value="Genomic_DNA"/>
</dbReference>
<dbReference type="AlphaFoldDB" id="A0A399S577"/>
<keyword evidence="4 9" id="KW-0812">Transmembrane</keyword>
<evidence type="ECO:0000256" key="1">
    <source>
        <dbReference type="ARBA" id="ARBA00004651"/>
    </source>
</evidence>
<dbReference type="CDD" id="cd06582">
    <property type="entry name" value="TM_PBP1_LivH_like"/>
    <property type="match status" value="1"/>
</dbReference>
<keyword evidence="6 9" id="KW-1133">Transmembrane helix</keyword>
<dbReference type="PANTHER" id="PTHR11795">
    <property type="entry name" value="BRANCHED-CHAIN AMINO ACID TRANSPORT SYSTEM PERMEASE PROTEIN LIVH"/>
    <property type="match status" value="1"/>
</dbReference>
<sequence>VVLLLAVAYVLLYTKIGKATRAVSDNRSLAAASGIDVEGVIRVVWIGGAALAALSGVFIAYYQSLRWDTGASILLLVFSAVVLGGLGTAFGALIGSIVIGVFINVSTMVLPENMKYVAALVVMIVILLIRPQGILGRKDRIG</sequence>
<dbReference type="GO" id="GO:0022857">
    <property type="term" value="F:transmembrane transporter activity"/>
    <property type="evidence" value="ECO:0007669"/>
    <property type="project" value="InterPro"/>
</dbReference>
<dbReference type="InterPro" id="IPR001851">
    <property type="entry name" value="ABC_transp_permease"/>
</dbReference>
<dbReference type="GO" id="GO:0006865">
    <property type="term" value="P:amino acid transport"/>
    <property type="evidence" value="ECO:0007669"/>
    <property type="project" value="UniProtKB-KW"/>
</dbReference>
<keyword evidence="7 9" id="KW-0472">Membrane</keyword>
<proteinExistence type="inferred from homology"/>
<dbReference type="Proteomes" id="UP000266634">
    <property type="component" value="Unassembled WGS sequence"/>
</dbReference>
<dbReference type="GO" id="GO:0005886">
    <property type="term" value="C:plasma membrane"/>
    <property type="evidence" value="ECO:0007669"/>
    <property type="project" value="UniProtKB-SubCell"/>
</dbReference>
<evidence type="ECO:0000256" key="6">
    <source>
        <dbReference type="ARBA" id="ARBA00022989"/>
    </source>
</evidence>
<evidence type="ECO:0000256" key="2">
    <source>
        <dbReference type="ARBA" id="ARBA00022448"/>
    </source>
</evidence>
<evidence type="ECO:0000256" key="4">
    <source>
        <dbReference type="ARBA" id="ARBA00022692"/>
    </source>
</evidence>
<evidence type="ECO:0000256" key="7">
    <source>
        <dbReference type="ARBA" id="ARBA00023136"/>
    </source>
</evidence>
<comment type="subcellular location">
    <subcellularLocation>
        <location evidence="1">Cell membrane</location>
        <topology evidence="1">Multi-pass membrane protein</topology>
    </subcellularLocation>
</comment>
<organism evidence="10 11">
    <name type="scientific">Clavibacter michiganensis subsp. insidiosus</name>
    <dbReference type="NCBI Taxonomy" id="33014"/>
    <lineage>
        <taxon>Bacteria</taxon>
        <taxon>Bacillati</taxon>
        <taxon>Actinomycetota</taxon>
        <taxon>Actinomycetes</taxon>
        <taxon>Micrococcales</taxon>
        <taxon>Microbacteriaceae</taxon>
        <taxon>Clavibacter</taxon>
    </lineage>
</organism>
<evidence type="ECO:0000256" key="8">
    <source>
        <dbReference type="ARBA" id="ARBA00037998"/>
    </source>
</evidence>
<name>A0A399S577_9MICO</name>
<keyword evidence="3" id="KW-1003">Cell membrane</keyword>
<comment type="similarity">
    <text evidence="8">Belongs to the binding-protein-dependent transport system permease family. LivHM subfamily.</text>
</comment>
<dbReference type="PANTHER" id="PTHR11795:SF445">
    <property type="entry name" value="AMINO ACID ABC TRANSPORTER PERMEASE PROTEIN"/>
    <property type="match status" value="1"/>
</dbReference>
<dbReference type="Pfam" id="PF02653">
    <property type="entry name" value="BPD_transp_2"/>
    <property type="match status" value="1"/>
</dbReference>
<evidence type="ECO:0000256" key="9">
    <source>
        <dbReference type="SAM" id="Phobius"/>
    </source>
</evidence>
<feature type="non-terminal residue" evidence="10">
    <location>
        <position position="1"/>
    </location>
</feature>
<evidence type="ECO:0000313" key="10">
    <source>
        <dbReference type="EMBL" id="RIJ37914.1"/>
    </source>
</evidence>
<accession>A0A399S577</accession>
<feature type="transmembrane region" description="Helical" evidence="9">
    <location>
        <begin position="43"/>
        <end position="62"/>
    </location>
</feature>
<reference evidence="10 11" key="1">
    <citation type="submission" date="2018-08" db="EMBL/GenBank/DDBJ databases">
        <title>Genome Sequence of Clavibacter michiganensis Subspecies type strains, and the Atypical Peach-Colored Strains Isolated from Tomato.</title>
        <authorList>
            <person name="Osdaghi E."/>
            <person name="Portier P."/>
            <person name="Briand M."/>
            <person name="Jacques M.-A."/>
        </authorList>
    </citation>
    <scope>NUCLEOTIDE SEQUENCE [LARGE SCALE GENOMIC DNA]</scope>
    <source>
        <strain evidence="10 11">CFBP 6488</strain>
    </source>
</reference>
<gene>
    <name evidence="10" type="ORF">DZF93_08045</name>
</gene>
<evidence type="ECO:0000313" key="11">
    <source>
        <dbReference type="Proteomes" id="UP000266634"/>
    </source>
</evidence>
<keyword evidence="2" id="KW-0813">Transport</keyword>
<feature type="transmembrane region" description="Helical" evidence="9">
    <location>
        <begin position="74"/>
        <end position="102"/>
    </location>
</feature>
<comment type="caution">
    <text evidence="10">The sequence shown here is derived from an EMBL/GenBank/DDBJ whole genome shotgun (WGS) entry which is preliminary data.</text>
</comment>
<feature type="transmembrane region" description="Helical" evidence="9">
    <location>
        <begin position="114"/>
        <end position="130"/>
    </location>
</feature>
<evidence type="ECO:0000256" key="3">
    <source>
        <dbReference type="ARBA" id="ARBA00022475"/>
    </source>
</evidence>
<protein>
    <submittedName>
        <fullName evidence="10">Branched-chain amino acid ABC transporter permease</fullName>
    </submittedName>
</protein>